<feature type="binding site" evidence="5">
    <location>
        <begin position="95"/>
        <end position="98"/>
    </location>
    <ligand>
        <name>FMN</name>
        <dbReference type="ChEBI" id="CHEBI:58210"/>
    </ligand>
</feature>
<evidence type="ECO:0000256" key="3">
    <source>
        <dbReference type="ARBA" id="ARBA00022643"/>
    </source>
</evidence>
<feature type="binding site" evidence="5">
    <location>
        <begin position="17"/>
        <end position="19"/>
    </location>
    <ligand>
        <name>FMN</name>
        <dbReference type="ChEBI" id="CHEBI:58210"/>
    </ligand>
</feature>
<keyword evidence="8" id="KW-1185">Reference proteome</keyword>
<dbReference type="AlphaFoldDB" id="A0A558A638"/>
<accession>A0A558A638</accession>
<comment type="function">
    <text evidence="5">Flavin prenyltransferase that catalyzes the synthesis of the prenylated FMN cofactor (prenyl-FMN) for 4-hydroxy-3-polyprenylbenzoic acid decarboxylase UbiD. The prenyltransferase is metal-independent and links a dimethylallyl moiety from dimethylallyl monophosphate (DMAP) to the flavin N5 and C6 atoms of FMN.</text>
</comment>
<evidence type="ECO:0000313" key="7">
    <source>
        <dbReference type="EMBL" id="TVT19737.1"/>
    </source>
</evidence>
<keyword evidence="1 5" id="KW-0637">Prenyltransferase</keyword>
<name>A0A558A638_9PSEU</name>
<dbReference type="HAMAP" id="MF_01984">
    <property type="entry name" value="ubiX_pad"/>
    <property type="match status" value="1"/>
</dbReference>
<sequence>MPVSEHGCRRVIVAITGASGACYGVRVLELLRAAPDVEVHLVVTKAGMMTLHHECGLAPRDLDELAAVHHRPGEIGASIASGSFPAEAMIVAPCSIKTLSAIAHSYTDDLVSRAADVTLKEGRPLLLLVRETPLHLGHLRAMTAAAEAGAIIAPPVPAFYPLPATVAEIVDHTARRALARVGLRDLAPEAWDGDVSGRVAERAG</sequence>
<keyword evidence="2 5" id="KW-0285">Flavoprotein</keyword>
<dbReference type="OrthoDB" id="9781577at2"/>
<dbReference type="Pfam" id="PF02441">
    <property type="entry name" value="Flavoprotein"/>
    <property type="match status" value="1"/>
</dbReference>
<feature type="binding site" evidence="5">
    <location>
        <position position="130"/>
    </location>
    <ligand>
        <name>FMN</name>
        <dbReference type="ChEBI" id="CHEBI:58210"/>
    </ligand>
</feature>
<protein>
    <recommendedName>
        <fullName evidence="5">Flavin prenyltransferase UbiX</fullName>
        <ecNumber evidence="5">2.5.1.129</ecNumber>
    </recommendedName>
</protein>
<dbReference type="EMBL" id="VJZA01000043">
    <property type="protein sequence ID" value="TVT19737.1"/>
    <property type="molecule type" value="Genomic_DNA"/>
</dbReference>
<comment type="caution">
    <text evidence="7">The sequence shown here is derived from an EMBL/GenBank/DDBJ whole genome shotgun (WGS) entry which is preliminary data.</text>
</comment>
<keyword evidence="4 5" id="KW-0808">Transferase</keyword>
<feature type="binding site" evidence="5">
    <location>
        <position position="160"/>
    </location>
    <ligand>
        <name>dimethylallyl phosphate</name>
        <dbReference type="ChEBI" id="CHEBI:88052"/>
    </ligand>
</feature>
<gene>
    <name evidence="5" type="primary">ubiX</name>
    <name evidence="7" type="ORF">FNH06_22955</name>
</gene>
<organism evidence="7 8">
    <name type="scientific">Amycolatopsis acidiphila</name>
    <dbReference type="NCBI Taxonomy" id="715473"/>
    <lineage>
        <taxon>Bacteria</taxon>
        <taxon>Bacillati</taxon>
        <taxon>Actinomycetota</taxon>
        <taxon>Actinomycetes</taxon>
        <taxon>Pseudonocardiales</taxon>
        <taxon>Pseudonocardiaceae</taxon>
        <taxon>Amycolatopsis</taxon>
    </lineage>
</organism>
<dbReference type="NCBIfam" id="NF004685">
    <property type="entry name" value="PRK06029.1"/>
    <property type="match status" value="1"/>
</dbReference>
<reference evidence="7 8" key="1">
    <citation type="submission" date="2019-07" db="EMBL/GenBank/DDBJ databases">
        <title>New species of Amycolatopsis and Streptomyces.</title>
        <authorList>
            <person name="Duangmal K."/>
            <person name="Teo W.F.A."/>
            <person name="Lipun K."/>
        </authorList>
    </citation>
    <scope>NUCLEOTIDE SEQUENCE [LARGE SCALE GENOMIC DNA]</scope>
    <source>
        <strain evidence="7 8">JCM 30562</strain>
    </source>
</reference>
<dbReference type="EC" id="2.5.1.129" evidence="5"/>
<dbReference type="InterPro" id="IPR004507">
    <property type="entry name" value="UbiX-like"/>
</dbReference>
<evidence type="ECO:0000256" key="4">
    <source>
        <dbReference type="ARBA" id="ARBA00022679"/>
    </source>
</evidence>
<evidence type="ECO:0000259" key="6">
    <source>
        <dbReference type="Pfam" id="PF02441"/>
    </source>
</evidence>
<dbReference type="RefSeq" id="WP_144641944.1">
    <property type="nucleotide sequence ID" value="NZ_BNAX01000002.1"/>
</dbReference>
<proteinExistence type="inferred from homology"/>
<feature type="binding site" evidence="5">
    <location>
        <position position="44"/>
    </location>
    <ligand>
        <name>FMN</name>
        <dbReference type="ChEBI" id="CHEBI:58210"/>
    </ligand>
</feature>
<keyword evidence="3 5" id="KW-0288">FMN</keyword>
<dbReference type="Proteomes" id="UP000318578">
    <property type="component" value="Unassembled WGS sequence"/>
</dbReference>
<feature type="domain" description="Flavoprotein" evidence="6">
    <location>
        <begin position="10"/>
        <end position="172"/>
    </location>
</feature>
<dbReference type="SUPFAM" id="SSF52507">
    <property type="entry name" value="Homo-oligomeric flavin-containing Cys decarboxylases, HFCD"/>
    <property type="match status" value="1"/>
</dbReference>
<dbReference type="NCBIfam" id="TIGR00421">
    <property type="entry name" value="ubiX_pad"/>
    <property type="match status" value="1"/>
</dbReference>
<evidence type="ECO:0000256" key="2">
    <source>
        <dbReference type="ARBA" id="ARBA00022630"/>
    </source>
</evidence>
<evidence type="ECO:0000256" key="5">
    <source>
        <dbReference type="HAMAP-Rule" id="MF_01984"/>
    </source>
</evidence>
<dbReference type="Gene3D" id="3.40.50.1950">
    <property type="entry name" value="Flavin prenyltransferase-like"/>
    <property type="match status" value="1"/>
</dbReference>
<dbReference type="InterPro" id="IPR003382">
    <property type="entry name" value="Flavoprotein"/>
</dbReference>
<dbReference type="GO" id="GO:0106141">
    <property type="term" value="F:flavin prenyltransferase activity"/>
    <property type="evidence" value="ECO:0007669"/>
    <property type="project" value="UniProtKB-EC"/>
</dbReference>
<comment type="caution">
    <text evidence="5">Lacks conserved residue(s) required for the propagation of feature annotation.</text>
</comment>
<evidence type="ECO:0000256" key="1">
    <source>
        <dbReference type="ARBA" id="ARBA00022602"/>
    </source>
</evidence>
<dbReference type="InterPro" id="IPR036551">
    <property type="entry name" value="Flavin_trans-like"/>
</dbReference>
<comment type="catalytic activity">
    <reaction evidence="5">
        <text>dimethylallyl phosphate + FMNH2 = prenylated FMNH2 + phosphate</text>
        <dbReference type="Rhea" id="RHEA:37743"/>
        <dbReference type="ChEBI" id="CHEBI:43474"/>
        <dbReference type="ChEBI" id="CHEBI:57618"/>
        <dbReference type="ChEBI" id="CHEBI:87467"/>
        <dbReference type="ChEBI" id="CHEBI:88052"/>
        <dbReference type="EC" id="2.5.1.129"/>
    </reaction>
</comment>
<comment type="similarity">
    <text evidence="5">Belongs to the UbiX/PAD1 family.</text>
</comment>
<evidence type="ECO:0000313" key="8">
    <source>
        <dbReference type="Proteomes" id="UP000318578"/>
    </source>
</evidence>
<feature type="binding site" evidence="5">
    <location>
        <position position="176"/>
    </location>
    <ligand>
        <name>dimethylallyl phosphate</name>
        <dbReference type="ChEBI" id="CHEBI:88052"/>
    </ligand>
</feature>